<dbReference type="SUPFAM" id="SSF55874">
    <property type="entry name" value="ATPase domain of HSP90 chaperone/DNA topoisomerase II/histidine kinase"/>
    <property type="match status" value="1"/>
</dbReference>
<dbReference type="InterPro" id="IPR005467">
    <property type="entry name" value="His_kinase_dom"/>
</dbReference>
<organism evidence="7 8">
    <name type="scientific">Fodinibius sediminis</name>
    <dbReference type="NCBI Taxonomy" id="1214077"/>
    <lineage>
        <taxon>Bacteria</taxon>
        <taxon>Pseudomonadati</taxon>
        <taxon>Balneolota</taxon>
        <taxon>Balneolia</taxon>
        <taxon>Balneolales</taxon>
        <taxon>Balneolaceae</taxon>
        <taxon>Fodinibius</taxon>
    </lineage>
</organism>
<dbReference type="EMBL" id="FXTH01000009">
    <property type="protein sequence ID" value="SMO68312.1"/>
    <property type="molecule type" value="Genomic_DNA"/>
</dbReference>
<comment type="catalytic activity">
    <reaction evidence="1">
        <text>ATP + protein L-histidine = ADP + protein N-phospho-L-histidine.</text>
        <dbReference type="EC" id="2.7.13.3"/>
    </reaction>
</comment>
<accession>A0A521D9N1</accession>
<dbReference type="PROSITE" id="PS50109">
    <property type="entry name" value="HIS_KIN"/>
    <property type="match status" value="1"/>
</dbReference>
<dbReference type="InterPro" id="IPR036890">
    <property type="entry name" value="HATPase_C_sf"/>
</dbReference>
<dbReference type="OrthoDB" id="9813151at2"/>
<dbReference type="Pfam" id="PF00512">
    <property type="entry name" value="HisKA"/>
    <property type="match status" value="1"/>
</dbReference>
<dbReference type="SMART" id="SM00388">
    <property type="entry name" value="HisKA"/>
    <property type="match status" value="1"/>
</dbReference>
<dbReference type="InterPro" id="IPR036097">
    <property type="entry name" value="HisK_dim/P_sf"/>
</dbReference>
<dbReference type="RefSeq" id="WP_142714635.1">
    <property type="nucleotide sequence ID" value="NZ_FXTH01000009.1"/>
</dbReference>
<dbReference type="Proteomes" id="UP000317593">
    <property type="component" value="Unassembled WGS sequence"/>
</dbReference>
<name>A0A521D9N1_9BACT</name>
<dbReference type="CDD" id="cd00082">
    <property type="entry name" value="HisKA"/>
    <property type="match status" value="1"/>
</dbReference>
<dbReference type="AlphaFoldDB" id="A0A521D9N1"/>
<keyword evidence="8" id="KW-1185">Reference proteome</keyword>
<dbReference type="EC" id="2.7.13.3" evidence="2"/>
<sequence>MDNTHSQERREAVLETFNRHINYLGEAVRLNSTALFANYLEWIDGMLREQETPGTDSQETVKLLKDQMLGMAAHDLRNPLTVIQGCALFLMEDDENHHLFTEDQYQFIREIKQSSEYMVEIIEDMLDISTFESGSISLELQEHNLNELIERAVMLNRPSAQKKDIRISVELPELPIIKSIDVHKFQQVLDNLLSNAIKYSHPRTEVQVFIEGTSSSEVLIIVRDQGQGIPEEEIADIFEPFSALSVRPTSGEKNTGLGLTIAQKIVTAHGGTIEVESEVGKGSAFYVRFPR</sequence>
<evidence type="ECO:0000259" key="6">
    <source>
        <dbReference type="PROSITE" id="PS50109"/>
    </source>
</evidence>
<dbReference type="Gene3D" id="1.10.287.130">
    <property type="match status" value="1"/>
</dbReference>
<evidence type="ECO:0000256" key="3">
    <source>
        <dbReference type="ARBA" id="ARBA00022553"/>
    </source>
</evidence>
<dbReference type="PANTHER" id="PTHR43547:SF2">
    <property type="entry name" value="HYBRID SIGNAL TRANSDUCTION HISTIDINE KINASE C"/>
    <property type="match status" value="1"/>
</dbReference>
<dbReference type="Gene3D" id="3.30.565.10">
    <property type="entry name" value="Histidine kinase-like ATPase, C-terminal domain"/>
    <property type="match status" value="1"/>
</dbReference>
<dbReference type="InterPro" id="IPR003661">
    <property type="entry name" value="HisK_dim/P_dom"/>
</dbReference>
<dbReference type="PRINTS" id="PR00344">
    <property type="entry name" value="BCTRLSENSOR"/>
</dbReference>
<keyword evidence="4" id="KW-0808">Transferase</keyword>
<protein>
    <recommendedName>
        <fullName evidence="2">histidine kinase</fullName>
        <ecNumber evidence="2">2.7.13.3</ecNumber>
    </recommendedName>
</protein>
<evidence type="ECO:0000313" key="7">
    <source>
        <dbReference type="EMBL" id="SMO68312.1"/>
    </source>
</evidence>
<dbReference type="CDD" id="cd00075">
    <property type="entry name" value="HATPase"/>
    <property type="match status" value="1"/>
</dbReference>
<dbReference type="PANTHER" id="PTHR43547">
    <property type="entry name" value="TWO-COMPONENT HISTIDINE KINASE"/>
    <property type="match status" value="1"/>
</dbReference>
<gene>
    <name evidence="7" type="ORF">SAMN06265218_10939</name>
</gene>
<dbReference type="SMART" id="SM00387">
    <property type="entry name" value="HATPase_c"/>
    <property type="match status" value="1"/>
</dbReference>
<dbReference type="SUPFAM" id="SSF47384">
    <property type="entry name" value="Homodimeric domain of signal transducing histidine kinase"/>
    <property type="match status" value="1"/>
</dbReference>
<evidence type="ECO:0000256" key="5">
    <source>
        <dbReference type="ARBA" id="ARBA00022777"/>
    </source>
</evidence>
<dbReference type="InterPro" id="IPR004358">
    <property type="entry name" value="Sig_transdc_His_kin-like_C"/>
</dbReference>
<evidence type="ECO:0000256" key="2">
    <source>
        <dbReference type="ARBA" id="ARBA00012438"/>
    </source>
</evidence>
<proteinExistence type="predicted"/>
<evidence type="ECO:0000256" key="1">
    <source>
        <dbReference type="ARBA" id="ARBA00000085"/>
    </source>
</evidence>
<reference evidence="7 8" key="1">
    <citation type="submission" date="2017-05" db="EMBL/GenBank/DDBJ databases">
        <authorList>
            <person name="Varghese N."/>
            <person name="Submissions S."/>
        </authorList>
    </citation>
    <scope>NUCLEOTIDE SEQUENCE [LARGE SCALE GENOMIC DNA]</scope>
    <source>
        <strain evidence="7 8">DSM 21194</strain>
    </source>
</reference>
<evidence type="ECO:0000313" key="8">
    <source>
        <dbReference type="Proteomes" id="UP000317593"/>
    </source>
</evidence>
<evidence type="ECO:0000256" key="4">
    <source>
        <dbReference type="ARBA" id="ARBA00022679"/>
    </source>
</evidence>
<feature type="domain" description="Histidine kinase" evidence="6">
    <location>
        <begin position="71"/>
        <end position="291"/>
    </location>
</feature>
<dbReference type="FunFam" id="3.30.565.10:FF:000006">
    <property type="entry name" value="Sensor histidine kinase WalK"/>
    <property type="match status" value="1"/>
</dbReference>
<dbReference type="GO" id="GO:0000155">
    <property type="term" value="F:phosphorelay sensor kinase activity"/>
    <property type="evidence" value="ECO:0007669"/>
    <property type="project" value="InterPro"/>
</dbReference>
<keyword evidence="3" id="KW-0597">Phosphoprotein</keyword>
<keyword evidence="5 7" id="KW-0418">Kinase</keyword>
<dbReference type="Pfam" id="PF02518">
    <property type="entry name" value="HATPase_c"/>
    <property type="match status" value="1"/>
</dbReference>
<dbReference type="InterPro" id="IPR003594">
    <property type="entry name" value="HATPase_dom"/>
</dbReference>